<dbReference type="PANTHER" id="PTHR43133:SF8">
    <property type="entry name" value="RNA POLYMERASE SIGMA FACTOR HI_1459-RELATED"/>
    <property type="match status" value="1"/>
</dbReference>
<dbReference type="HOGENOM" id="CLU_047691_3_0_7"/>
<dbReference type="CDD" id="cd06171">
    <property type="entry name" value="Sigma70_r4"/>
    <property type="match status" value="1"/>
</dbReference>
<proteinExistence type="inferred from homology"/>
<evidence type="ECO:0000259" key="7">
    <source>
        <dbReference type="Pfam" id="PF08281"/>
    </source>
</evidence>
<gene>
    <name evidence="8" type="ORF">ETSY2_38195</name>
</gene>
<protein>
    <recommendedName>
        <fullName evidence="10">RNA polymerase sigma factor</fullName>
    </recommendedName>
</protein>
<feature type="non-terminal residue" evidence="8">
    <location>
        <position position="190"/>
    </location>
</feature>
<evidence type="ECO:0000313" key="8">
    <source>
        <dbReference type="EMBL" id="ETX00910.1"/>
    </source>
</evidence>
<dbReference type="SUPFAM" id="SSF88659">
    <property type="entry name" value="Sigma3 and sigma4 domains of RNA polymerase sigma factors"/>
    <property type="match status" value="1"/>
</dbReference>
<dbReference type="InterPro" id="IPR039425">
    <property type="entry name" value="RNA_pol_sigma-70-like"/>
</dbReference>
<dbReference type="Proteomes" id="UP000019140">
    <property type="component" value="Unassembled WGS sequence"/>
</dbReference>
<dbReference type="GO" id="GO:0016987">
    <property type="term" value="F:sigma factor activity"/>
    <property type="evidence" value="ECO:0007669"/>
    <property type="project" value="UniProtKB-KW"/>
</dbReference>
<organism evidence="8 9">
    <name type="scientific">Candidatus Entotheonella gemina</name>
    <dbReference type="NCBI Taxonomy" id="1429439"/>
    <lineage>
        <taxon>Bacteria</taxon>
        <taxon>Pseudomonadati</taxon>
        <taxon>Nitrospinota/Tectimicrobiota group</taxon>
        <taxon>Candidatus Tectimicrobiota</taxon>
        <taxon>Candidatus Entotheonellia</taxon>
        <taxon>Candidatus Entotheonellales</taxon>
        <taxon>Candidatus Entotheonellaceae</taxon>
        <taxon>Candidatus Entotheonella</taxon>
    </lineage>
</organism>
<comment type="similarity">
    <text evidence="1">Belongs to the sigma-70 factor family. ECF subfamily.</text>
</comment>
<dbReference type="Pfam" id="PF04542">
    <property type="entry name" value="Sigma70_r2"/>
    <property type="match status" value="1"/>
</dbReference>
<reference evidence="8 9" key="1">
    <citation type="journal article" date="2014" name="Nature">
        <title>An environmental bacterial taxon with a large and distinct metabolic repertoire.</title>
        <authorList>
            <person name="Wilson M.C."/>
            <person name="Mori T."/>
            <person name="Ruckert C."/>
            <person name="Uria A.R."/>
            <person name="Helf M.J."/>
            <person name="Takada K."/>
            <person name="Gernert C."/>
            <person name="Steffens U.A."/>
            <person name="Heycke N."/>
            <person name="Schmitt S."/>
            <person name="Rinke C."/>
            <person name="Helfrich E.J."/>
            <person name="Brachmann A.O."/>
            <person name="Gurgui C."/>
            <person name="Wakimoto T."/>
            <person name="Kracht M."/>
            <person name="Crusemann M."/>
            <person name="Hentschel U."/>
            <person name="Abe I."/>
            <person name="Matsunaga S."/>
            <person name="Kalinowski J."/>
            <person name="Takeyama H."/>
            <person name="Piel J."/>
        </authorList>
    </citation>
    <scope>NUCLEOTIDE SEQUENCE [LARGE SCALE GENOMIC DNA]</scope>
    <source>
        <strain evidence="9">TSY2</strain>
    </source>
</reference>
<dbReference type="InterPro" id="IPR014284">
    <property type="entry name" value="RNA_pol_sigma-70_dom"/>
</dbReference>
<evidence type="ECO:0000256" key="4">
    <source>
        <dbReference type="ARBA" id="ARBA00023125"/>
    </source>
</evidence>
<dbReference type="AlphaFoldDB" id="W4LSS3"/>
<evidence type="ECO:0000256" key="2">
    <source>
        <dbReference type="ARBA" id="ARBA00023015"/>
    </source>
</evidence>
<keyword evidence="2" id="KW-0805">Transcription regulation</keyword>
<evidence type="ECO:0008006" key="10">
    <source>
        <dbReference type="Google" id="ProtNLM"/>
    </source>
</evidence>
<dbReference type="InterPro" id="IPR007627">
    <property type="entry name" value="RNA_pol_sigma70_r2"/>
</dbReference>
<dbReference type="NCBIfam" id="TIGR02937">
    <property type="entry name" value="sigma70-ECF"/>
    <property type="match status" value="1"/>
</dbReference>
<dbReference type="GO" id="GO:0003677">
    <property type="term" value="F:DNA binding"/>
    <property type="evidence" value="ECO:0007669"/>
    <property type="project" value="UniProtKB-KW"/>
</dbReference>
<dbReference type="Pfam" id="PF08281">
    <property type="entry name" value="Sigma70_r4_2"/>
    <property type="match status" value="1"/>
</dbReference>
<dbReference type="EMBL" id="AZHX01001681">
    <property type="protein sequence ID" value="ETX00910.1"/>
    <property type="molecule type" value="Genomic_DNA"/>
</dbReference>
<evidence type="ECO:0000256" key="3">
    <source>
        <dbReference type="ARBA" id="ARBA00023082"/>
    </source>
</evidence>
<dbReference type="InterPro" id="IPR036388">
    <property type="entry name" value="WH-like_DNA-bd_sf"/>
</dbReference>
<dbReference type="InterPro" id="IPR013249">
    <property type="entry name" value="RNA_pol_sigma70_r4_t2"/>
</dbReference>
<keyword evidence="4" id="KW-0238">DNA-binding</keyword>
<accession>W4LSS3</accession>
<evidence type="ECO:0000256" key="1">
    <source>
        <dbReference type="ARBA" id="ARBA00010641"/>
    </source>
</evidence>
<dbReference type="PANTHER" id="PTHR43133">
    <property type="entry name" value="RNA POLYMERASE ECF-TYPE SIGMA FACTO"/>
    <property type="match status" value="1"/>
</dbReference>
<evidence type="ECO:0000313" key="9">
    <source>
        <dbReference type="Proteomes" id="UP000019140"/>
    </source>
</evidence>
<dbReference type="InterPro" id="IPR013325">
    <property type="entry name" value="RNA_pol_sigma_r2"/>
</dbReference>
<keyword evidence="3" id="KW-0731">Sigma factor</keyword>
<dbReference type="InterPro" id="IPR013324">
    <property type="entry name" value="RNA_pol_sigma_r3/r4-like"/>
</dbReference>
<evidence type="ECO:0000259" key="6">
    <source>
        <dbReference type="Pfam" id="PF04542"/>
    </source>
</evidence>
<feature type="domain" description="RNA polymerase sigma factor 70 region 4 type 2" evidence="7">
    <location>
        <begin position="127"/>
        <end position="179"/>
    </location>
</feature>
<keyword evidence="5" id="KW-0804">Transcription</keyword>
<dbReference type="Gene3D" id="1.10.10.10">
    <property type="entry name" value="Winged helix-like DNA-binding domain superfamily/Winged helix DNA-binding domain"/>
    <property type="match status" value="1"/>
</dbReference>
<dbReference type="SUPFAM" id="SSF88946">
    <property type="entry name" value="Sigma2 domain of RNA polymerase sigma factors"/>
    <property type="match status" value="1"/>
</dbReference>
<evidence type="ECO:0000256" key="5">
    <source>
        <dbReference type="ARBA" id="ARBA00023163"/>
    </source>
</evidence>
<keyword evidence="9" id="KW-1185">Reference proteome</keyword>
<sequence>MHEQELPTALAADLESHFERLVELYQHRLYAFALRLIGNPHDAEEIIVDAMVRAYQALGQYDPGRIAALELRPWLYQITLNVFRNRVRGRRLPVVSYDQPEGPHLPEVPGDRSAQPEAALEQSELRDALATALATLPERERIAVTLGHIQGVAYADIAAILEQPVGTVKANVHRGVRRLRQVLSDDFAWR</sequence>
<feature type="domain" description="RNA polymerase sigma-70 region 2" evidence="6">
    <location>
        <begin position="21"/>
        <end position="91"/>
    </location>
</feature>
<comment type="caution">
    <text evidence="8">The sequence shown here is derived from an EMBL/GenBank/DDBJ whole genome shotgun (WGS) entry which is preliminary data.</text>
</comment>
<name>W4LSS3_9BACT</name>
<dbReference type="Gene3D" id="1.10.1740.10">
    <property type="match status" value="1"/>
</dbReference>
<dbReference type="GO" id="GO:0006352">
    <property type="term" value="P:DNA-templated transcription initiation"/>
    <property type="evidence" value="ECO:0007669"/>
    <property type="project" value="InterPro"/>
</dbReference>